<feature type="transmembrane region" description="Helical" evidence="5">
    <location>
        <begin position="383"/>
        <end position="406"/>
    </location>
</feature>
<evidence type="ECO:0000256" key="3">
    <source>
        <dbReference type="ARBA" id="ARBA00022679"/>
    </source>
</evidence>
<feature type="transmembrane region" description="Helical" evidence="5">
    <location>
        <begin position="360"/>
        <end position="377"/>
    </location>
</feature>
<dbReference type="Gene3D" id="3.30.300.160">
    <property type="entry name" value="Type II secretion system, protein E, N-terminal domain"/>
    <property type="match status" value="1"/>
</dbReference>
<dbReference type="PANTHER" id="PTHR43630:SF1">
    <property type="entry name" value="POLY-BETA-1,6-N-ACETYL-D-GLUCOSAMINE SYNTHASE"/>
    <property type="match status" value="1"/>
</dbReference>
<dbReference type="SUPFAM" id="SSF53448">
    <property type="entry name" value="Nucleotide-diphospho-sugar transferases"/>
    <property type="match status" value="1"/>
</dbReference>
<dbReference type="InterPro" id="IPR007831">
    <property type="entry name" value="T2SS_GspE_N"/>
</dbReference>
<dbReference type="SUPFAM" id="SSF160246">
    <property type="entry name" value="EspE N-terminal domain-like"/>
    <property type="match status" value="2"/>
</dbReference>
<accession>A0A0D7X0T2</accession>
<keyword evidence="9" id="KW-1185">Reference proteome</keyword>
<dbReference type="CDD" id="cd06427">
    <property type="entry name" value="CESA_like_2"/>
    <property type="match status" value="1"/>
</dbReference>
<dbReference type="Gene3D" id="3.90.550.10">
    <property type="entry name" value="Spore Coat Polysaccharide Biosynthesis Protein SpsA, Chain A"/>
    <property type="match status" value="1"/>
</dbReference>
<dbReference type="GO" id="GO:0016757">
    <property type="term" value="F:glycosyltransferase activity"/>
    <property type="evidence" value="ECO:0007669"/>
    <property type="project" value="UniProtKB-KW"/>
</dbReference>
<dbReference type="Pfam" id="PF13632">
    <property type="entry name" value="Glyco_trans_2_3"/>
    <property type="match status" value="1"/>
</dbReference>
<dbReference type="EMBL" id="JTHP01000029">
    <property type="protein sequence ID" value="KJD44809.1"/>
    <property type="molecule type" value="Genomic_DNA"/>
</dbReference>
<dbReference type="PATRIC" id="fig|159743.3.peg.3365"/>
<evidence type="ECO:0000259" key="6">
    <source>
        <dbReference type="Pfam" id="PF05157"/>
    </source>
</evidence>
<proteinExistence type="inferred from homology"/>
<organism evidence="8 9">
    <name type="scientific">Paenibacillus terrae</name>
    <dbReference type="NCBI Taxonomy" id="159743"/>
    <lineage>
        <taxon>Bacteria</taxon>
        <taxon>Bacillati</taxon>
        <taxon>Bacillota</taxon>
        <taxon>Bacilli</taxon>
        <taxon>Bacillales</taxon>
        <taxon>Paenibacillaceae</taxon>
        <taxon>Paenibacillus</taxon>
    </lineage>
</organism>
<keyword evidence="3 8" id="KW-0808">Transferase</keyword>
<comment type="caution">
    <text evidence="8">The sequence shown here is derived from an EMBL/GenBank/DDBJ whole genome shotgun (WGS) entry which is preliminary data.</text>
</comment>
<evidence type="ECO:0000256" key="2">
    <source>
        <dbReference type="ARBA" id="ARBA00022676"/>
    </source>
</evidence>
<evidence type="ECO:0000256" key="4">
    <source>
        <dbReference type="SAM" id="Coils"/>
    </source>
</evidence>
<evidence type="ECO:0000259" key="7">
    <source>
        <dbReference type="Pfam" id="PF13632"/>
    </source>
</evidence>
<name>A0A0D7X0T2_9BACL</name>
<dbReference type="Proteomes" id="UP000032534">
    <property type="component" value="Unassembled WGS sequence"/>
</dbReference>
<keyword evidence="5" id="KW-0472">Membrane</keyword>
<dbReference type="OrthoDB" id="9766299at2"/>
<feature type="domain" description="Type II secretion system protein GspE N-terminal" evidence="6">
    <location>
        <begin position="267"/>
        <end position="334"/>
    </location>
</feature>
<feature type="transmembrane region" description="Helical" evidence="5">
    <location>
        <begin position="733"/>
        <end position="752"/>
    </location>
</feature>
<evidence type="ECO:0000313" key="8">
    <source>
        <dbReference type="EMBL" id="KJD44809.1"/>
    </source>
</evidence>
<dbReference type="PANTHER" id="PTHR43630">
    <property type="entry name" value="POLY-BETA-1,6-N-ACETYL-D-GLUCOSAMINE SYNTHASE"/>
    <property type="match status" value="1"/>
</dbReference>
<feature type="transmembrane region" description="Helical" evidence="5">
    <location>
        <begin position="701"/>
        <end position="721"/>
    </location>
</feature>
<dbReference type="InterPro" id="IPR001173">
    <property type="entry name" value="Glyco_trans_2-like"/>
</dbReference>
<comment type="similarity">
    <text evidence="1">Belongs to the glycosyltransferase 2 family.</text>
</comment>
<feature type="domain" description="Glycosyltransferase 2-like" evidence="7">
    <location>
        <begin position="517"/>
        <end position="707"/>
    </location>
</feature>
<feature type="coiled-coil region" evidence="4">
    <location>
        <begin position="14"/>
        <end position="73"/>
    </location>
</feature>
<sequence length="820" mass="93430">MGDRLRWQIGGVSIPQTKRRIKEERQQIARLEQQLEAQRTEQAPVLYKLDFHIEELERRLQDTELRILALQSAADTAAAVEQLLDESVQDGQAQEAQVQYLSGQQEQAAAGAALGVVSSAPGSAGGEAATGMQNGRNGKARLGDQLVDNGIITRDQLTDAIRNQKRYGGRLGDILVEMGFITAEQLQEQVDSDKSKERLGDMLVRSGYISPEQLERALEFQAKSGGLLGDILLSLQMLEPADLYRAIATQNRIGRIGEELALDAAYKLPEQVAMAYGVVVIHEYMNRYIVAVSDPLPEERRLKLEDILGMPVEQVLATKEEMEQLWGKIYGEEMMQESTTGLLEKEPHNSARTTFTKGQLWVFAAMGVITLLGLFWNSWNTVLIINMLIQLFYFAMTLFKFGIIYLGSRRGAQLRFTKEEVDAMDEKKLPIYTILVPMYKEAGVLPMLLRNLEQLDYPKSKLDVRLLIEEDDIETIELLREMKLPAYYTTLVVPDGLPKTKPKACNYGLIRARGEFVVIYDAEDRPDSDQLKKVIAAFDSLPEHYACIQAKLNYFNSTQNLLTRWFTQEYSMWFELLLPGIMQLDTPIPLGGTSNHFRVSVLKDINAWDPYNVTEDADLGIRLYKGGYKTAIVDSRTWEEANSRVGNWIRQRSRWIKGYMQTWLVHMRNPVKLVREVGWKGFFGFQVMILATPMLPLLNPIFWGLLILWFGWEMAFIPKLFPGYVYYLASAEFYIGNFLFVFSNVAGMYWVIGELEERGERTFSYSMVKYGLLSPLYWVLMSIAAVKAAWQLITKPFYWEKTTHGLTDMHDLDEAPAQSS</sequence>
<gene>
    <name evidence="8" type="ORF">QD47_15120</name>
</gene>
<evidence type="ECO:0000256" key="5">
    <source>
        <dbReference type="SAM" id="Phobius"/>
    </source>
</evidence>
<dbReference type="InterPro" id="IPR037257">
    <property type="entry name" value="T2SS_E_N_sf"/>
</dbReference>
<keyword evidence="4" id="KW-0175">Coiled coil</keyword>
<dbReference type="AlphaFoldDB" id="A0A0D7X0T2"/>
<keyword evidence="5" id="KW-0812">Transmembrane</keyword>
<protein>
    <submittedName>
        <fullName evidence="8">Glycosyl transferase</fullName>
    </submittedName>
</protein>
<dbReference type="InterPro" id="IPR029044">
    <property type="entry name" value="Nucleotide-diphossugar_trans"/>
</dbReference>
<keyword evidence="5" id="KW-1133">Transmembrane helix</keyword>
<evidence type="ECO:0000256" key="1">
    <source>
        <dbReference type="ARBA" id="ARBA00006739"/>
    </source>
</evidence>
<keyword evidence="2" id="KW-0328">Glycosyltransferase</keyword>
<feature type="transmembrane region" description="Helical" evidence="5">
    <location>
        <begin position="772"/>
        <end position="793"/>
    </location>
</feature>
<evidence type="ECO:0000313" key="9">
    <source>
        <dbReference type="Proteomes" id="UP000032534"/>
    </source>
</evidence>
<dbReference type="Pfam" id="PF05157">
    <property type="entry name" value="MshEN"/>
    <property type="match status" value="1"/>
</dbReference>
<reference evidence="8 9" key="1">
    <citation type="submission" date="2014-11" db="EMBL/GenBank/DDBJ databases">
        <title>Draft Genome Sequences of Paenibacillus polymyxa NRRL B-30509 and Paenibacillus terrae NRRL B-30644, Strains from a Poultry Environment that Produce Tridecaptin A and Paenicidins.</title>
        <authorList>
            <person name="van Belkum M.J."/>
            <person name="Lohans C.T."/>
            <person name="Vederas J.C."/>
        </authorList>
    </citation>
    <scope>NUCLEOTIDE SEQUENCE [LARGE SCALE GENOMIC DNA]</scope>
    <source>
        <strain evidence="8 9">NRRL B-30644</strain>
    </source>
</reference>
<dbReference type="RefSeq" id="WP_044646922.1">
    <property type="nucleotide sequence ID" value="NZ_JTHP01000029.1"/>
</dbReference>